<evidence type="ECO:0000313" key="3">
    <source>
        <dbReference type="Proteomes" id="UP000231960"/>
    </source>
</evidence>
<keyword evidence="3" id="KW-1185">Reference proteome</keyword>
<dbReference type="InterPro" id="IPR011008">
    <property type="entry name" value="Dimeric_a/b-barrel"/>
</dbReference>
<dbReference type="GO" id="GO:0016491">
    <property type="term" value="F:oxidoreductase activity"/>
    <property type="evidence" value="ECO:0007669"/>
    <property type="project" value="TreeGrafter"/>
</dbReference>
<dbReference type="PROSITE" id="PS51725">
    <property type="entry name" value="ABM"/>
    <property type="match status" value="1"/>
</dbReference>
<dbReference type="AlphaFoldDB" id="A0A2M9R5E7"/>
<dbReference type="PANTHER" id="PTHR33336:SF3">
    <property type="entry name" value="ABM DOMAIN-CONTAINING PROTEIN"/>
    <property type="match status" value="1"/>
</dbReference>
<evidence type="ECO:0000259" key="1">
    <source>
        <dbReference type="PROSITE" id="PS51725"/>
    </source>
</evidence>
<evidence type="ECO:0000313" key="2">
    <source>
        <dbReference type="EMBL" id="PJR04089.1"/>
    </source>
</evidence>
<organism evidence="2 3">
    <name type="scientific">Avrilella dinanensis</name>
    <dbReference type="NCBI Taxonomy" id="2008672"/>
    <lineage>
        <taxon>Bacteria</taxon>
        <taxon>Pseudomonadati</taxon>
        <taxon>Bacteroidota</taxon>
        <taxon>Flavobacteriia</taxon>
        <taxon>Flavobacteriales</taxon>
        <taxon>Flavobacteriaceae</taxon>
        <taxon>Avrilella</taxon>
    </lineage>
</organism>
<dbReference type="InterPro" id="IPR007138">
    <property type="entry name" value="ABM_dom"/>
</dbReference>
<dbReference type="SUPFAM" id="SSF54909">
    <property type="entry name" value="Dimeric alpha+beta barrel"/>
    <property type="match status" value="1"/>
</dbReference>
<proteinExistence type="predicted"/>
<protein>
    <recommendedName>
        <fullName evidence="1">ABM domain-containing protein</fullName>
    </recommendedName>
</protein>
<dbReference type="Proteomes" id="UP000231960">
    <property type="component" value="Unassembled WGS sequence"/>
</dbReference>
<reference evidence="2 3" key="1">
    <citation type="submission" date="2017-06" db="EMBL/GenBank/DDBJ databases">
        <title>Description of Avrilella dinanensis gen. nov. sp. nov.</title>
        <authorList>
            <person name="Leyer C."/>
            <person name="Sassi M."/>
            <person name="Minet J."/>
            <person name="Kayal S."/>
            <person name="Cattoir V."/>
        </authorList>
    </citation>
    <scope>NUCLEOTIDE SEQUENCE [LARGE SCALE GENOMIC DNA]</scope>
    <source>
        <strain evidence="2 3">UR159</strain>
    </source>
</reference>
<dbReference type="OrthoDB" id="964493at2"/>
<dbReference type="RefSeq" id="WP_100677654.1">
    <property type="nucleotide sequence ID" value="NZ_NIPO01000001.1"/>
</dbReference>
<dbReference type="InterPro" id="IPR050744">
    <property type="entry name" value="AI-2_Isomerase_LsrG"/>
</dbReference>
<dbReference type="PANTHER" id="PTHR33336">
    <property type="entry name" value="QUINOL MONOOXYGENASE YGIN-RELATED"/>
    <property type="match status" value="1"/>
</dbReference>
<dbReference type="EMBL" id="NIPO01000001">
    <property type="protein sequence ID" value="PJR04089.1"/>
    <property type="molecule type" value="Genomic_DNA"/>
</dbReference>
<accession>A0A2M9R5E7</accession>
<dbReference type="GO" id="GO:0005829">
    <property type="term" value="C:cytosol"/>
    <property type="evidence" value="ECO:0007669"/>
    <property type="project" value="TreeGrafter"/>
</dbReference>
<dbReference type="Gene3D" id="3.30.70.100">
    <property type="match status" value="1"/>
</dbReference>
<gene>
    <name evidence="2" type="ORF">CDL10_05790</name>
</gene>
<feature type="domain" description="ABM" evidence="1">
    <location>
        <begin position="49"/>
        <end position="138"/>
    </location>
</feature>
<sequence>MKNNKVIFTIVLFIMFTLDGLAQTQKMMTQNLDAPTNNSQMIIKDSSVIHVFARWEVKEGQLEHVLNFLKIVHDESIKENGNLFYQVHQSKSDPNTIILFEGYSNEHAFEEHKKSLHYHEYVLRKIIPLLEDREVIVTTPVNL</sequence>
<comment type="caution">
    <text evidence="2">The sequence shown here is derived from an EMBL/GenBank/DDBJ whole genome shotgun (WGS) entry which is preliminary data.</text>
</comment>
<dbReference type="Pfam" id="PF03992">
    <property type="entry name" value="ABM"/>
    <property type="match status" value="1"/>
</dbReference>
<name>A0A2M9R5E7_9FLAO</name>